<organism evidence="2 3">
    <name type="scientific">Ephemerocybe angulata</name>
    <dbReference type="NCBI Taxonomy" id="980116"/>
    <lineage>
        <taxon>Eukaryota</taxon>
        <taxon>Fungi</taxon>
        <taxon>Dikarya</taxon>
        <taxon>Basidiomycota</taxon>
        <taxon>Agaricomycotina</taxon>
        <taxon>Agaricomycetes</taxon>
        <taxon>Agaricomycetidae</taxon>
        <taxon>Agaricales</taxon>
        <taxon>Agaricineae</taxon>
        <taxon>Psathyrellaceae</taxon>
        <taxon>Ephemerocybe</taxon>
    </lineage>
</organism>
<evidence type="ECO:0000256" key="1">
    <source>
        <dbReference type="SAM" id="MobiDB-lite"/>
    </source>
</evidence>
<sequence length="417" mass="43237">MATDTSGTTLGRRASTRIASQGGKEDTNAAPQATAPTGTTPKKRGSPAKKAAPPPATPAPPVPPSWTPTRMRLEEDVEILRLAVGDVQQGLVSNSQDLLETNQSVSEIKSMVHSLSKNINILNMTLQSDLAEVIDDIRSNQQRDNTAIASLAARLRDVESTGSPASEAPPAKRQRMEDAPTNAVATALAPALASAPQPASSAAALAPAAPAPVAPAVPVAQAVPPAASITHHVMPITAPANPAPVAPPLHPAPAVPPQLPVMDTTPAPPPAPPALPALGASVDAAYTAVPPISGIQQAQAWGPSPWAAQPAPRMSPYPSTAIRRNNNNRVYTHVQFGPADWGHGDPLVAIRHAIERMVRHGSTMGGLIKTAQLNPNDTRYLVATFWSMPQALNVANAWNDDRSGDAANVTATVMQGN</sequence>
<dbReference type="OrthoDB" id="10375862at2759"/>
<name>A0A8H5C8J8_9AGAR</name>
<keyword evidence="3" id="KW-1185">Reference proteome</keyword>
<dbReference type="AlphaFoldDB" id="A0A8H5C8J8"/>
<accession>A0A8H5C8J8</accession>
<gene>
    <name evidence="2" type="ORF">D9611_003074</name>
</gene>
<reference evidence="2 3" key="1">
    <citation type="journal article" date="2020" name="ISME J.">
        <title>Uncovering the hidden diversity of litter-decomposition mechanisms in mushroom-forming fungi.</title>
        <authorList>
            <person name="Floudas D."/>
            <person name="Bentzer J."/>
            <person name="Ahren D."/>
            <person name="Johansson T."/>
            <person name="Persson P."/>
            <person name="Tunlid A."/>
        </authorList>
    </citation>
    <scope>NUCLEOTIDE SEQUENCE [LARGE SCALE GENOMIC DNA]</scope>
    <source>
        <strain evidence="2 3">CBS 175.51</strain>
    </source>
</reference>
<evidence type="ECO:0000313" key="3">
    <source>
        <dbReference type="Proteomes" id="UP000541558"/>
    </source>
</evidence>
<dbReference type="Proteomes" id="UP000541558">
    <property type="component" value="Unassembled WGS sequence"/>
</dbReference>
<proteinExistence type="predicted"/>
<protein>
    <submittedName>
        <fullName evidence="2">Uncharacterized protein</fullName>
    </submittedName>
</protein>
<dbReference type="EMBL" id="JAACJK010000057">
    <property type="protein sequence ID" value="KAF5337187.1"/>
    <property type="molecule type" value="Genomic_DNA"/>
</dbReference>
<feature type="region of interest" description="Disordered" evidence="1">
    <location>
        <begin position="157"/>
        <end position="182"/>
    </location>
</feature>
<feature type="compositionally biased region" description="Pro residues" evidence="1">
    <location>
        <begin position="52"/>
        <end position="66"/>
    </location>
</feature>
<feature type="region of interest" description="Disordered" evidence="1">
    <location>
        <begin position="1"/>
        <end position="68"/>
    </location>
</feature>
<feature type="compositionally biased region" description="Low complexity" evidence="1">
    <location>
        <begin position="29"/>
        <end position="40"/>
    </location>
</feature>
<evidence type="ECO:0000313" key="2">
    <source>
        <dbReference type="EMBL" id="KAF5337187.1"/>
    </source>
</evidence>
<comment type="caution">
    <text evidence="2">The sequence shown here is derived from an EMBL/GenBank/DDBJ whole genome shotgun (WGS) entry which is preliminary data.</text>
</comment>